<keyword evidence="3" id="KW-0805">Transcription regulation</keyword>
<dbReference type="GO" id="GO:0003677">
    <property type="term" value="F:DNA binding"/>
    <property type="evidence" value="ECO:0007669"/>
    <property type="project" value="UniProtKB-KW"/>
</dbReference>
<dbReference type="InterPro" id="IPR036390">
    <property type="entry name" value="WH_DNA-bd_sf"/>
</dbReference>
<organism evidence="7 8">
    <name type="scientific">Pseudoalteromonas piscicida</name>
    <dbReference type="NCBI Taxonomy" id="43662"/>
    <lineage>
        <taxon>Bacteria</taxon>
        <taxon>Pseudomonadati</taxon>
        <taxon>Pseudomonadota</taxon>
        <taxon>Gammaproteobacteria</taxon>
        <taxon>Alteromonadales</taxon>
        <taxon>Pseudoalteromonadaceae</taxon>
        <taxon>Pseudoalteromonas</taxon>
    </lineage>
</organism>
<sequence length="148" mass="16856">MNYPQLKLDAQICHRLYMASNSIARAYRASLQQLDLTYPQYVVMMALWEKDEISIAELLEKTAIDGGAMTQILKKMTDKALLSIVKDEQDKRKRVVKLQRKGQELQHQAATIPEQIRCKFPSIDAQKAQALIELLDSINGDLALSEDH</sequence>
<dbReference type="PROSITE" id="PS50995">
    <property type="entry name" value="HTH_MARR_2"/>
    <property type="match status" value="1"/>
</dbReference>
<comment type="subcellular location">
    <subcellularLocation>
        <location evidence="1">Cytoplasm</location>
    </subcellularLocation>
</comment>
<evidence type="ECO:0000313" key="8">
    <source>
        <dbReference type="Proteomes" id="UP000228621"/>
    </source>
</evidence>
<dbReference type="InterPro" id="IPR036388">
    <property type="entry name" value="WH-like_DNA-bd_sf"/>
</dbReference>
<feature type="domain" description="HTH marR-type" evidence="6">
    <location>
        <begin position="9"/>
        <end position="140"/>
    </location>
</feature>
<dbReference type="AlphaFoldDB" id="A0A2A5JSG2"/>
<dbReference type="Gene3D" id="1.10.10.10">
    <property type="entry name" value="Winged helix-like DNA-binding domain superfamily/Winged helix DNA-binding domain"/>
    <property type="match status" value="1"/>
</dbReference>
<accession>A0A2A5JSG2</accession>
<dbReference type="OrthoDB" id="9806864at2"/>
<dbReference type="GO" id="GO:0003700">
    <property type="term" value="F:DNA-binding transcription factor activity"/>
    <property type="evidence" value="ECO:0007669"/>
    <property type="project" value="InterPro"/>
</dbReference>
<dbReference type="SMART" id="SM00347">
    <property type="entry name" value="HTH_MARR"/>
    <property type="match status" value="1"/>
</dbReference>
<evidence type="ECO:0000256" key="4">
    <source>
        <dbReference type="ARBA" id="ARBA00023125"/>
    </source>
</evidence>
<dbReference type="SUPFAM" id="SSF46785">
    <property type="entry name" value="Winged helix' DNA-binding domain"/>
    <property type="match status" value="1"/>
</dbReference>
<dbReference type="InterPro" id="IPR055166">
    <property type="entry name" value="Transc_reg_Sar_Rot_HTH"/>
</dbReference>
<evidence type="ECO:0000256" key="2">
    <source>
        <dbReference type="ARBA" id="ARBA00022490"/>
    </source>
</evidence>
<dbReference type="PANTHER" id="PTHR33164">
    <property type="entry name" value="TRANSCRIPTIONAL REGULATOR, MARR FAMILY"/>
    <property type="match status" value="1"/>
</dbReference>
<dbReference type="Proteomes" id="UP000228621">
    <property type="component" value="Unassembled WGS sequence"/>
</dbReference>
<evidence type="ECO:0000313" key="7">
    <source>
        <dbReference type="EMBL" id="PCK32404.1"/>
    </source>
</evidence>
<dbReference type="Pfam" id="PF22381">
    <property type="entry name" value="Staph_reg_Sar_Rot"/>
    <property type="match status" value="1"/>
</dbReference>
<proteinExistence type="predicted"/>
<reference evidence="8" key="1">
    <citation type="journal article" date="2019" name="Genome Announc.">
        <title>Draft Genome Sequence of Pseudoalteromonas piscicida Strain 36Y ROTHPW, an Hypersaline Seawater Isolate from the South Coast of Sonora, Mexico.</title>
        <authorList>
            <person name="Sanchez-Diaz R."/>
            <person name="Molina-Garza Z.J."/>
            <person name="Cruz-Suarez L.E."/>
            <person name="Selvin J."/>
            <person name="Kiran G.S."/>
            <person name="Ibarra-Gamez J.C."/>
            <person name="Gomez-Gil B."/>
            <person name="Galaviz-Silva L."/>
        </authorList>
    </citation>
    <scope>NUCLEOTIDE SEQUENCE [LARGE SCALE GENOMIC DNA]</scope>
    <source>
        <strain evidence="8">36Y_RITHPW</strain>
    </source>
</reference>
<name>A0A2A5JSG2_PSEO7</name>
<protein>
    <submittedName>
        <fullName evidence="7">MarR family transcriptional regulator</fullName>
    </submittedName>
</protein>
<gene>
    <name evidence="7" type="ORF">CEX98_07160</name>
</gene>
<dbReference type="RefSeq" id="WP_099641422.1">
    <property type="nucleotide sequence ID" value="NZ_NKHF01000030.1"/>
</dbReference>
<keyword evidence="5" id="KW-0804">Transcription</keyword>
<keyword evidence="4" id="KW-0238">DNA-binding</keyword>
<dbReference type="EMBL" id="NKHF01000030">
    <property type="protein sequence ID" value="PCK32404.1"/>
    <property type="molecule type" value="Genomic_DNA"/>
</dbReference>
<dbReference type="GO" id="GO:0006950">
    <property type="term" value="P:response to stress"/>
    <property type="evidence" value="ECO:0007669"/>
    <property type="project" value="TreeGrafter"/>
</dbReference>
<keyword evidence="2" id="KW-0963">Cytoplasm</keyword>
<dbReference type="InterPro" id="IPR000835">
    <property type="entry name" value="HTH_MarR-typ"/>
</dbReference>
<dbReference type="PANTHER" id="PTHR33164:SF5">
    <property type="entry name" value="ORGANIC HYDROPEROXIDE RESISTANCE TRANSCRIPTIONAL REGULATOR"/>
    <property type="match status" value="1"/>
</dbReference>
<comment type="caution">
    <text evidence="7">The sequence shown here is derived from an EMBL/GenBank/DDBJ whole genome shotgun (WGS) entry which is preliminary data.</text>
</comment>
<evidence type="ECO:0000259" key="6">
    <source>
        <dbReference type="PROSITE" id="PS50995"/>
    </source>
</evidence>
<evidence type="ECO:0000256" key="5">
    <source>
        <dbReference type="ARBA" id="ARBA00023163"/>
    </source>
</evidence>
<keyword evidence="8" id="KW-1185">Reference proteome</keyword>
<evidence type="ECO:0000256" key="3">
    <source>
        <dbReference type="ARBA" id="ARBA00023015"/>
    </source>
</evidence>
<evidence type="ECO:0000256" key="1">
    <source>
        <dbReference type="ARBA" id="ARBA00004496"/>
    </source>
</evidence>
<dbReference type="GO" id="GO:0005737">
    <property type="term" value="C:cytoplasm"/>
    <property type="evidence" value="ECO:0007669"/>
    <property type="project" value="UniProtKB-SubCell"/>
</dbReference>
<dbReference type="InterPro" id="IPR039422">
    <property type="entry name" value="MarR/SlyA-like"/>
</dbReference>